<comment type="caution">
    <text evidence="2">The sequence shown here is derived from an EMBL/GenBank/DDBJ whole genome shotgun (WGS) entry which is preliminary data.</text>
</comment>
<keyword evidence="3" id="KW-1185">Reference proteome</keyword>
<evidence type="ECO:0000256" key="1">
    <source>
        <dbReference type="SAM" id="MobiDB-lite"/>
    </source>
</evidence>
<dbReference type="HOGENOM" id="CLU_2961551_0_0_1"/>
<name>A0A0A2L3V6_PENIT</name>
<feature type="region of interest" description="Disordered" evidence="1">
    <location>
        <begin position="39"/>
        <end position="59"/>
    </location>
</feature>
<sequence>MAENALRLSLIFYLNKFNPRTPVHDQPFHSAIQSAIQLTQQPETSSRNSQYDATRYVQI</sequence>
<evidence type="ECO:0000313" key="3">
    <source>
        <dbReference type="Proteomes" id="UP000030104"/>
    </source>
</evidence>
<gene>
    <name evidence="2" type="ORF">PITC_062750</name>
</gene>
<evidence type="ECO:0000313" key="2">
    <source>
        <dbReference type="EMBL" id="KGO71310.1"/>
    </source>
</evidence>
<feature type="compositionally biased region" description="Polar residues" evidence="1">
    <location>
        <begin position="39"/>
        <end position="52"/>
    </location>
</feature>
<dbReference type="EMBL" id="JQGA01000948">
    <property type="protein sequence ID" value="KGO71310.1"/>
    <property type="molecule type" value="Genomic_DNA"/>
</dbReference>
<dbReference type="Proteomes" id="UP000030104">
    <property type="component" value="Unassembled WGS sequence"/>
</dbReference>
<reference evidence="2 3" key="1">
    <citation type="journal article" date="2015" name="Mol. Plant Microbe Interact.">
        <title>Genome, transcriptome, and functional analyses of Penicillium expansum provide new insights into secondary metabolism and pathogenicity.</title>
        <authorList>
            <person name="Ballester A.R."/>
            <person name="Marcet-Houben M."/>
            <person name="Levin E."/>
            <person name="Sela N."/>
            <person name="Selma-Lazaro C."/>
            <person name="Carmona L."/>
            <person name="Wisniewski M."/>
            <person name="Droby S."/>
            <person name="Gonzalez-Candelas L."/>
            <person name="Gabaldon T."/>
        </authorList>
    </citation>
    <scope>NUCLEOTIDE SEQUENCE [LARGE SCALE GENOMIC DNA]</scope>
    <source>
        <strain evidence="2 3">PHI-1</strain>
    </source>
</reference>
<dbReference type="AlphaFoldDB" id="A0A0A2L3V6"/>
<organism evidence="2 3">
    <name type="scientific">Penicillium italicum</name>
    <name type="common">Blue mold</name>
    <dbReference type="NCBI Taxonomy" id="40296"/>
    <lineage>
        <taxon>Eukaryota</taxon>
        <taxon>Fungi</taxon>
        <taxon>Dikarya</taxon>
        <taxon>Ascomycota</taxon>
        <taxon>Pezizomycotina</taxon>
        <taxon>Eurotiomycetes</taxon>
        <taxon>Eurotiomycetidae</taxon>
        <taxon>Eurotiales</taxon>
        <taxon>Aspergillaceae</taxon>
        <taxon>Penicillium</taxon>
    </lineage>
</organism>
<proteinExistence type="predicted"/>
<protein>
    <submittedName>
        <fullName evidence="2">Uncharacterized protein</fullName>
    </submittedName>
</protein>
<accession>A0A0A2L3V6</accession>